<dbReference type="RefSeq" id="WP_012391133.1">
    <property type="nucleotide sequence ID" value="NC_010610.1"/>
</dbReference>
<keyword evidence="11 12" id="KW-0472">Membrane</keyword>
<keyword evidence="8 12" id="KW-0812">Transmembrane</keyword>
<evidence type="ECO:0000256" key="7">
    <source>
        <dbReference type="ARBA" id="ARBA00022679"/>
    </source>
</evidence>
<evidence type="ECO:0000256" key="6">
    <source>
        <dbReference type="ARBA" id="ARBA00022597"/>
    </source>
</evidence>
<keyword evidence="5" id="KW-0597">Phosphoprotein</keyword>
<dbReference type="Gene3D" id="1.20.1250.20">
    <property type="entry name" value="MFS general substrate transporter like domains"/>
    <property type="match status" value="2"/>
</dbReference>
<dbReference type="PANTHER" id="PTHR11328:SF36">
    <property type="entry name" value="MELIBIOSE PERMEASE"/>
    <property type="match status" value="1"/>
</dbReference>
<dbReference type="AlphaFoldDB" id="A0ABF7R2Q1"/>
<comment type="similarity">
    <text evidence="2">In the N-terminal section; belongs to the sodium:galactoside symporter (TC 2.A.2) family.</text>
</comment>
<evidence type="ECO:0000256" key="11">
    <source>
        <dbReference type="ARBA" id="ARBA00023136"/>
    </source>
</evidence>
<evidence type="ECO:0000256" key="8">
    <source>
        <dbReference type="ARBA" id="ARBA00022692"/>
    </source>
</evidence>
<feature type="domain" description="PTS EIIA type-1" evidence="13">
    <location>
        <begin position="522"/>
        <end position="625"/>
    </location>
</feature>
<keyword evidence="3" id="KW-0813">Transport</keyword>
<feature type="transmembrane region" description="Helical" evidence="12">
    <location>
        <begin position="172"/>
        <end position="200"/>
    </location>
</feature>
<evidence type="ECO:0000256" key="4">
    <source>
        <dbReference type="ARBA" id="ARBA00022475"/>
    </source>
</evidence>
<protein>
    <submittedName>
        <fullName evidence="14">Lactose transport protein</fullName>
    </submittedName>
</protein>
<dbReference type="InterPro" id="IPR001127">
    <property type="entry name" value="PTS_EIIA_1_perm"/>
</dbReference>
<feature type="transmembrane region" description="Helical" evidence="12">
    <location>
        <begin position="103"/>
        <end position="124"/>
    </location>
</feature>
<reference evidence="14 15" key="1">
    <citation type="journal article" date="2008" name="DNA Res.">
        <title>Comparative genome analysis of Lactobacillus reuteri and Lactobacillus fermentum reveal a genomic island for reuterin and cobalamin production.</title>
        <authorList>
            <person name="Morita H."/>
            <person name="Toh H."/>
            <person name="Fukuda S."/>
            <person name="Horikawa H."/>
            <person name="Oshima K."/>
            <person name="Suzuki T."/>
            <person name="Murakami M."/>
            <person name="Hisamatsu S."/>
            <person name="Kato Y."/>
            <person name="Takizawa T."/>
            <person name="Fukuoka H."/>
            <person name="Yoshimura T."/>
            <person name="Itoh K."/>
            <person name="O'Sullivan D.J."/>
            <person name="McKay L.L."/>
            <person name="Ohno H."/>
            <person name="Kikuchi J."/>
            <person name="Masaoka T."/>
            <person name="Hattori M."/>
        </authorList>
    </citation>
    <scope>NUCLEOTIDE SEQUENCE [LARGE SCALE GENOMIC DNA]</scope>
    <source>
        <strain evidence="15">NBRC 3956 / LMG 18251</strain>
    </source>
</reference>
<comment type="subcellular location">
    <subcellularLocation>
        <location evidence="1">Cell membrane</location>
        <topology evidence="1">Multi-pass membrane protein</topology>
    </subcellularLocation>
</comment>
<dbReference type="PROSITE" id="PS00872">
    <property type="entry name" value="NA_GALACTOSIDE_SYMP"/>
    <property type="match status" value="1"/>
</dbReference>
<gene>
    <name evidence="14" type="ordered locus">LAF_0779</name>
</gene>
<keyword evidence="6" id="KW-0762">Sugar transport</keyword>
<dbReference type="GO" id="GO:0016740">
    <property type="term" value="F:transferase activity"/>
    <property type="evidence" value="ECO:0007669"/>
    <property type="project" value="UniProtKB-KW"/>
</dbReference>
<dbReference type="PANTHER" id="PTHR11328">
    <property type="entry name" value="MAJOR FACILITATOR SUPERFAMILY DOMAIN-CONTAINING PROTEIN"/>
    <property type="match status" value="1"/>
</dbReference>
<dbReference type="InterPro" id="IPR039672">
    <property type="entry name" value="MFS_2"/>
</dbReference>
<sequence>MDNSNLASNNGKKHLTKQQWIERISFCFGNLGHSAFYGALSTYFIVYVTSGMFSGIPNKTANKLIGLITGLVVIIRLAEVVIDPILGNIVDNTKSRWGKFKPWQVIGGIVSSILLIILFSGIFGLAKVNWLAFAIVFVVLFITLDIFYSLVDVSYWGMVPAISEDSHERGIFTALGSFTGSIGWNGLTIIVVPVVTYFTYISTGKHYQGPQGWFAFGVIVSLVALLSALGVAFGTKEKQNIIRKAASTKTSIKDVFIGIAKNDQILWTSLAYLMYSIAYVTTNGILFYYFKFVLGKPGEFWLAGAIATVVGFSTAPLYPVLNKFITRKVLFSVGQISMILSYVILIFAQSSLGLVVVGLVLFNFSFAQLVVVLTLTDSIEYGQLKNGNRNEAVVLTIRPMIDKISGALSNGIVGSIALVAGMTGSATAADMTAKNIRNFEVVALYTPLAFSILALVVFLWKVKITEKKHAEIVEKLQVKLAEGDIPMDDAATSSEKSGQSELNTEVLAPVDGKLEPISAVSNEEFNNMTSKGFAIKPTGNEIYAPFDGTIKFTFSTNHVFGIISDSGLETIIHVGIGTVNMRGKGFITHYVDGQKVHAGDLLLTFDREAIKEAGYDDVVVTFFTQPARVTDYSPISEKNVVHGDALTNVRFMANNS</sequence>
<keyword evidence="9" id="KW-0769">Symport</keyword>
<feature type="transmembrane region" description="Helical" evidence="12">
    <location>
        <begin position="301"/>
        <end position="321"/>
    </location>
</feature>
<feature type="transmembrane region" description="Helical" evidence="12">
    <location>
        <begin position="441"/>
        <end position="460"/>
    </location>
</feature>
<dbReference type="KEGG" id="lfe:LAF_0779"/>
<dbReference type="EMBL" id="AP008937">
    <property type="protein sequence ID" value="BAG27115.1"/>
    <property type="molecule type" value="Genomic_DNA"/>
</dbReference>
<dbReference type="CDD" id="cd17332">
    <property type="entry name" value="MFS_MelB_like"/>
    <property type="match status" value="1"/>
</dbReference>
<evidence type="ECO:0000313" key="14">
    <source>
        <dbReference type="EMBL" id="BAG27115.1"/>
    </source>
</evidence>
<dbReference type="GO" id="GO:0015293">
    <property type="term" value="F:symporter activity"/>
    <property type="evidence" value="ECO:0007669"/>
    <property type="project" value="UniProtKB-KW"/>
</dbReference>
<evidence type="ECO:0000256" key="3">
    <source>
        <dbReference type="ARBA" id="ARBA00022448"/>
    </source>
</evidence>
<dbReference type="Pfam" id="PF00358">
    <property type="entry name" value="PTS_EIIA_1"/>
    <property type="match status" value="1"/>
</dbReference>
<dbReference type="NCBIfam" id="TIGR00792">
    <property type="entry name" value="gph"/>
    <property type="match status" value="1"/>
</dbReference>
<keyword evidence="15" id="KW-1185">Reference proteome</keyword>
<feature type="transmembrane region" description="Helical" evidence="12">
    <location>
        <begin position="20"/>
        <end position="44"/>
    </location>
</feature>
<dbReference type="InterPro" id="IPR036259">
    <property type="entry name" value="MFS_trans_sf"/>
</dbReference>
<dbReference type="Gene3D" id="2.70.70.10">
    <property type="entry name" value="Glucose Permease (Domain IIA)"/>
    <property type="match status" value="1"/>
</dbReference>
<feature type="transmembrane region" description="Helical" evidence="12">
    <location>
        <begin position="354"/>
        <end position="375"/>
    </location>
</feature>
<name>A0ABF7R2Q1_LIMF3</name>
<dbReference type="InterPro" id="IPR018043">
    <property type="entry name" value="Na/Gal_symport_CS"/>
</dbReference>
<evidence type="ECO:0000256" key="12">
    <source>
        <dbReference type="SAM" id="Phobius"/>
    </source>
</evidence>
<proteinExistence type="inferred from homology"/>
<dbReference type="PROSITE" id="PS51093">
    <property type="entry name" value="PTS_EIIA_TYPE_1"/>
    <property type="match status" value="1"/>
</dbReference>
<feature type="transmembrane region" description="Helical" evidence="12">
    <location>
        <begin position="130"/>
        <end position="151"/>
    </location>
</feature>
<accession>A0ABF7R2Q1</accession>
<dbReference type="GO" id="GO:0005886">
    <property type="term" value="C:plasma membrane"/>
    <property type="evidence" value="ECO:0007669"/>
    <property type="project" value="UniProtKB-SubCell"/>
</dbReference>
<keyword evidence="7" id="KW-0808">Transferase</keyword>
<keyword evidence="10 12" id="KW-1133">Transmembrane helix</keyword>
<evidence type="ECO:0000259" key="13">
    <source>
        <dbReference type="PROSITE" id="PS51093"/>
    </source>
</evidence>
<feature type="transmembrane region" description="Helical" evidence="12">
    <location>
        <begin position="328"/>
        <end position="348"/>
    </location>
</feature>
<evidence type="ECO:0000256" key="10">
    <source>
        <dbReference type="ARBA" id="ARBA00022989"/>
    </source>
</evidence>
<evidence type="ECO:0000313" key="15">
    <source>
        <dbReference type="Proteomes" id="UP000001697"/>
    </source>
</evidence>
<keyword evidence="4" id="KW-1003">Cell membrane</keyword>
<dbReference type="Pfam" id="PF13347">
    <property type="entry name" value="MFS_2"/>
    <property type="match status" value="1"/>
</dbReference>
<evidence type="ECO:0000256" key="1">
    <source>
        <dbReference type="ARBA" id="ARBA00004651"/>
    </source>
</evidence>
<organism evidence="14 15">
    <name type="scientific">Limosilactobacillus fermentum (strain NBRC 3956 / LMG 18251)</name>
    <name type="common">Lactobacillus fermentum</name>
    <dbReference type="NCBI Taxonomy" id="334390"/>
    <lineage>
        <taxon>Bacteria</taxon>
        <taxon>Bacillati</taxon>
        <taxon>Bacillota</taxon>
        <taxon>Bacilli</taxon>
        <taxon>Lactobacillales</taxon>
        <taxon>Lactobacillaceae</taxon>
        <taxon>Limosilactobacillus</taxon>
    </lineage>
</organism>
<feature type="transmembrane region" description="Helical" evidence="12">
    <location>
        <begin position="270"/>
        <end position="289"/>
    </location>
</feature>
<dbReference type="SUPFAM" id="SSF51261">
    <property type="entry name" value="Duplicated hybrid motif"/>
    <property type="match status" value="1"/>
</dbReference>
<evidence type="ECO:0000256" key="9">
    <source>
        <dbReference type="ARBA" id="ARBA00022847"/>
    </source>
</evidence>
<dbReference type="Proteomes" id="UP000001697">
    <property type="component" value="Chromosome"/>
</dbReference>
<feature type="transmembrane region" description="Helical" evidence="12">
    <location>
        <begin position="407"/>
        <end position="429"/>
    </location>
</feature>
<feature type="transmembrane region" description="Helical" evidence="12">
    <location>
        <begin position="64"/>
        <end position="82"/>
    </location>
</feature>
<dbReference type="NCBIfam" id="TIGR00830">
    <property type="entry name" value="PTBA"/>
    <property type="match status" value="1"/>
</dbReference>
<dbReference type="InterPro" id="IPR001927">
    <property type="entry name" value="Na/Gal_symport"/>
</dbReference>
<evidence type="ECO:0000256" key="5">
    <source>
        <dbReference type="ARBA" id="ARBA00022553"/>
    </source>
</evidence>
<dbReference type="InterPro" id="IPR011055">
    <property type="entry name" value="Dup_hybrid_motif"/>
</dbReference>
<feature type="transmembrane region" description="Helical" evidence="12">
    <location>
        <begin position="212"/>
        <end position="234"/>
    </location>
</feature>
<dbReference type="SUPFAM" id="SSF103473">
    <property type="entry name" value="MFS general substrate transporter"/>
    <property type="match status" value="1"/>
</dbReference>
<evidence type="ECO:0000256" key="2">
    <source>
        <dbReference type="ARBA" id="ARBA00007724"/>
    </source>
</evidence>